<comment type="caution">
    <text evidence="3">The sequence shown here is derived from an EMBL/GenBank/DDBJ whole genome shotgun (WGS) entry which is preliminary data.</text>
</comment>
<sequence>MLFLFALSIAQNALAQHPHGYNGWKGSCTASPKCRFAPAYTEAQILANPEPFICDLLYWEGHFTQPGIGFNGANAMTYDGTLLNTTTGLADAYESGQHNFSAASKESLHVMLLAHALAGDASATRVVSPDNPAGGQQLAFHTMEQKLASYLFFNQTFPGFGGFLPWFNNTLGQPLRPTSDWVNRVPALDNGELLWAVYAAVHVLQTSPDPAFRTLGSGWQSWLDYTKRHAAAIFYRGNGKVCAVTTLNQTLLPTDPKQNYTCEGIDVLNDPYEGELFAWWLYFFGGLDEVEKGAIWVAKRAQLVGVEYTNQNGSGLGPITVQKGFWFSAHEQWKVLEMPYYDVDIVRRVFTNAERVRTCNSASLGIPGMYASVNNVTDATGQIIGYISNAGVPSVANQTLQELDVVTPYSVFPTLLVEGGWGRRVGMVWWWNMVRARKMQNPYGSTESERLDGTAVSSFVSWDSKVTTVVALLGGVSGFVRVKMMEEGIYNEFINVTNREYSRVFTDLEGEDVALCLPIAAVPDAGLADYTDCS</sequence>
<accession>A0AAE0WQG1</accession>
<dbReference type="Proteomes" id="UP001274830">
    <property type="component" value="Unassembled WGS sequence"/>
</dbReference>
<dbReference type="AlphaFoldDB" id="A0AAE0WQG1"/>
<protein>
    <recommendedName>
        <fullName evidence="2">Endo-beta-1,2-glucanase SGL domain-containing protein</fullName>
    </recommendedName>
</protein>
<keyword evidence="4" id="KW-1185">Reference proteome</keyword>
<name>A0AAE0WQG1_9PEZI</name>
<feature type="chain" id="PRO_5042063347" description="Endo-beta-1,2-glucanase SGL domain-containing protein" evidence="1">
    <location>
        <begin position="16"/>
        <end position="534"/>
    </location>
</feature>
<reference evidence="3" key="1">
    <citation type="submission" date="2023-07" db="EMBL/GenBank/DDBJ databases">
        <title>Black Yeasts Isolated from many extreme environments.</title>
        <authorList>
            <person name="Coleine C."/>
            <person name="Stajich J.E."/>
            <person name="Selbmann L."/>
        </authorList>
    </citation>
    <scope>NUCLEOTIDE SEQUENCE</scope>
    <source>
        <strain evidence="3">CCFEE 5485</strain>
    </source>
</reference>
<evidence type="ECO:0000259" key="2">
    <source>
        <dbReference type="Pfam" id="PF26157"/>
    </source>
</evidence>
<dbReference type="Pfam" id="PF26157">
    <property type="entry name" value="SGL_GH162"/>
    <property type="match status" value="1"/>
</dbReference>
<dbReference type="InterPro" id="IPR058773">
    <property type="entry name" value="SGL_GH162"/>
</dbReference>
<gene>
    <name evidence="3" type="ORF">LTR78_003853</name>
</gene>
<evidence type="ECO:0000313" key="3">
    <source>
        <dbReference type="EMBL" id="KAK3676103.1"/>
    </source>
</evidence>
<dbReference type="CDD" id="cd24165">
    <property type="entry name" value="TfSGL-like"/>
    <property type="match status" value="1"/>
</dbReference>
<evidence type="ECO:0000256" key="1">
    <source>
        <dbReference type="SAM" id="SignalP"/>
    </source>
</evidence>
<organism evidence="3 4">
    <name type="scientific">Recurvomyces mirabilis</name>
    <dbReference type="NCBI Taxonomy" id="574656"/>
    <lineage>
        <taxon>Eukaryota</taxon>
        <taxon>Fungi</taxon>
        <taxon>Dikarya</taxon>
        <taxon>Ascomycota</taxon>
        <taxon>Pezizomycotina</taxon>
        <taxon>Dothideomycetes</taxon>
        <taxon>Dothideomycetidae</taxon>
        <taxon>Mycosphaerellales</taxon>
        <taxon>Teratosphaeriaceae</taxon>
        <taxon>Recurvomyces</taxon>
    </lineage>
</organism>
<feature type="signal peptide" evidence="1">
    <location>
        <begin position="1"/>
        <end position="15"/>
    </location>
</feature>
<proteinExistence type="predicted"/>
<dbReference type="EMBL" id="JAUTXT010000011">
    <property type="protein sequence ID" value="KAK3676103.1"/>
    <property type="molecule type" value="Genomic_DNA"/>
</dbReference>
<keyword evidence="1" id="KW-0732">Signal</keyword>
<feature type="domain" description="Endo-beta-1,2-glucanase SGL" evidence="2">
    <location>
        <begin position="76"/>
        <end position="534"/>
    </location>
</feature>
<evidence type="ECO:0000313" key="4">
    <source>
        <dbReference type="Proteomes" id="UP001274830"/>
    </source>
</evidence>